<accession>A0ABP5EDI3</accession>
<dbReference type="Proteomes" id="UP001499854">
    <property type="component" value="Unassembled WGS sequence"/>
</dbReference>
<feature type="transmembrane region" description="Helical" evidence="7">
    <location>
        <begin position="1009"/>
        <end position="1035"/>
    </location>
</feature>
<keyword evidence="3 7" id="KW-0812">Transmembrane</keyword>
<evidence type="ECO:0000256" key="6">
    <source>
        <dbReference type="ARBA" id="ARBA00038076"/>
    </source>
</evidence>
<dbReference type="EMBL" id="BAAAQM010000056">
    <property type="protein sequence ID" value="GAA1996036.1"/>
    <property type="molecule type" value="Genomic_DNA"/>
</dbReference>
<evidence type="ECO:0000256" key="7">
    <source>
        <dbReference type="SAM" id="Phobius"/>
    </source>
</evidence>
<evidence type="ECO:0000259" key="8">
    <source>
        <dbReference type="Pfam" id="PF02687"/>
    </source>
</evidence>
<evidence type="ECO:0000256" key="4">
    <source>
        <dbReference type="ARBA" id="ARBA00022989"/>
    </source>
</evidence>
<keyword evidence="4 7" id="KW-1133">Transmembrane helix</keyword>
<feature type="transmembrane region" description="Helical" evidence="7">
    <location>
        <begin position="1063"/>
        <end position="1083"/>
    </location>
</feature>
<feature type="domain" description="ABC3 transporter permease C-terminal" evidence="8">
    <location>
        <begin position="972"/>
        <end position="1086"/>
    </location>
</feature>
<dbReference type="InterPro" id="IPR050250">
    <property type="entry name" value="Macrolide_Exporter_MacB"/>
</dbReference>
<evidence type="ECO:0000313" key="9">
    <source>
        <dbReference type="EMBL" id="GAA1996036.1"/>
    </source>
</evidence>
<gene>
    <name evidence="9" type="ORF">GCM10009838_71260</name>
</gene>
<keyword evidence="10" id="KW-1185">Reference proteome</keyword>
<feature type="transmembrane region" description="Helical" evidence="7">
    <location>
        <begin position="525"/>
        <end position="547"/>
    </location>
</feature>
<proteinExistence type="inferred from homology"/>
<evidence type="ECO:0000256" key="1">
    <source>
        <dbReference type="ARBA" id="ARBA00004651"/>
    </source>
</evidence>
<keyword evidence="5 7" id="KW-0472">Membrane</keyword>
<feature type="transmembrane region" description="Helical" evidence="7">
    <location>
        <begin position="394"/>
        <end position="424"/>
    </location>
</feature>
<feature type="transmembrane region" description="Helical" evidence="7">
    <location>
        <begin position="309"/>
        <end position="328"/>
    </location>
</feature>
<dbReference type="PANTHER" id="PTHR30572">
    <property type="entry name" value="MEMBRANE COMPONENT OF TRANSPORTER-RELATED"/>
    <property type="match status" value="1"/>
</dbReference>
<dbReference type="PANTHER" id="PTHR30572:SF4">
    <property type="entry name" value="ABC TRANSPORTER PERMEASE YTRF"/>
    <property type="match status" value="1"/>
</dbReference>
<evidence type="ECO:0000256" key="3">
    <source>
        <dbReference type="ARBA" id="ARBA00022692"/>
    </source>
</evidence>
<organism evidence="9 10">
    <name type="scientific">Catenulispora subtropica</name>
    <dbReference type="NCBI Taxonomy" id="450798"/>
    <lineage>
        <taxon>Bacteria</taxon>
        <taxon>Bacillati</taxon>
        <taxon>Actinomycetota</taxon>
        <taxon>Actinomycetes</taxon>
        <taxon>Catenulisporales</taxon>
        <taxon>Catenulisporaceae</taxon>
        <taxon>Catenulispora</taxon>
    </lineage>
</organism>
<comment type="caution">
    <text evidence="9">The sequence shown here is derived from an EMBL/GenBank/DDBJ whole genome shotgun (WGS) entry which is preliminary data.</text>
</comment>
<reference evidence="10" key="1">
    <citation type="journal article" date="2019" name="Int. J. Syst. Evol. Microbiol.">
        <title>The Global Catalogue of Microorganisms (GCM) 10K type strain sequencing project: providing services to taxonomists for standard genome sequencing and annotation.</title>
        <authorList>
            <consortium name="The Broad Institute Genomics Platform"/>
            <consortium name="The Broad Institute Genome Sequencing Center for Infectious Disease"/>
            <person name="Wu L."/>
            <person name="Ma J."/>
        </authorList>
    </citation>
    <scope>NUCLEOTIDE SEQUENCE [LARGE SCALE GENOMIC DNA]</scope>
    <source>
        <strain evidence="10">JCM 16013</strain>
    </source>
</reference>
<evidence type="ECO:0000313" key="10">
    <source>
        <dbReference type="Proteomes" id="UP001499854"/>
    </source>
</evidence>
<name>A0ABP5EDI3_9ACTN</name>
<evidence type="ECO:0000256" key="2">
    <source>
        <dbReference type="ARBA" id="ARBA00022475"/>
    </source>
</evidence>
<feature type="transmembrane region" description="Helical" evidence="7">
    <location>
        <begin position="348"/>
        <end position="374"/>
    </location>
</feature>
<keyword evidence="2" id="KW-1003">Cell membrane</keyword>
<dbReference type="RefSeq" id="WP_344661581.1">
    <property type="nucleotide sequence ID" value="NZ_BAAAQM010000056.1"/>
</dbReference>
<comment type="subcellular location">
    <subcellularLocation>
        <location evidence="1">Cell membrane</location>
        <topology evidence="1">Multi-pass membrane protein</topology>
    </subcellularLocation>
</comment>
<dbReference type="InterPro" id="IPR003838">
    <property type="entry name" value="ABC3_permease_C"/>
</dbReference>
<dbReference type="Pfam" id="PF02687">
    <property type="entry name" value="FtsX"/>
    <property type="match status" value="1"/>
</dbReference>
<feature type="transmembrane region" description="Helical" evidence="7">
    <location>
        <begin position="963"/>
        <end position="988"/>
    </location>
</feature>
<protein>
    <submittedName>
        <fullName evidence="9">ABC transporter permease</fullName>
    </submittedName>
</protein>
<evidence type="ECO:0000256" key="5">
    <source>
        <dbReference type="ARBA" id="ARBA00023136"/>
    </source>
</evidence>
<feature type="transmembrane region" description="Helical" evidence="7">
    <location>
        <begin position="436"/>
        <end position="455"/>
    </location>
</feature>
<comment type="similarity">
    <text evidence="6">Belongs to the ABC-4 integral membrane protein family.</text>
</comment>
<sequence>MSGGPGLVRRRAAAQATLLAAAFTVLLPALVLVTLVRMHTAAADREGLRKAFDEIPPAARTVFATYDTGFRWPDDPALRGRVDTEARDAVSGAFGDIPVTVGSTVASVAYGIDTATPPVSVYFWAASDLPAHARLLSGTWPGPLGADAAAGAVFQTAVPEAAATAQHWKAGDTVTVDARQDGAKAVFRITGVYRPTDPGSPFWQHELFLGAQRGNLDRPTFGPLAVDPSVTAGPVLEIKTLGYSATPAFAAVTGGQAATLADRLAGLDVALKAAAPPQIQPTVWDTLGPHTVGITAGRQISDRLNLLQVLQLAMLAGTALVLTARLLAEYRRESDGLLRARGASVAGLLRIGVTEGMLLAAPAALAAPFAARWLDHRLTARRWSTGGGSPISGGYWAVAFGVAAVTVVLLATAGLGGALSFVGVRRGKSRSTARTVVQRTGLDLVVVALGAAALWEVVHAADVARVGRLGVPQAVAPSVLLVAGALVALRLLPLLAGPLERFAARRRGAVGALAGWRVGRTARAYAAPMILLIMAVAVGVQATVFLASADRSAHDQATYTVGADVRATLVPSGGAGTLGGLAALPGTGTGTAVLRDVASLGYSSSDTVDADVLGIDPARAGKVFTLRSDQAGQPWPALAGALVTDGWDAHGDTGGVPLPGRPDSLALTARYSSDRADSGLGQLSVAAAIADAYGGLTWIDLGTVNGPDGVAHPLTGRIDARGGTIAYPLRLLSVRFTYGQPTGVRENVTVRMSDLSAGGRPSPLPPGIRPWAAGDAAGHALSLLSVPPDSMQISDGSGPDAFTMNQTSGYGTQDRLPLTQAVVFRGEKPTVPALASARLLAGLQKKVGDTYDTTGFGGDTVKLHFVGVLDSVPGTDPNPARNPGRDREVLLVPRGFYNLRDAPTGTGHSAEWWASAAPGTSPAQLDDRVQGYLASFEGTHPTADRQRLTAALRDDPFAAGIRITLLVGASAALLFILVGFSLHAVTTLRERSVELALLHALGLSRRRTLAVLLAEQALLVLLGTAAGLALATVAIRSELSFMIFTDTGATAVPAPHEVVDRPMMAGAVGMTALFLFGTSFLALRGRREPSGLVLRAGAER</sequence>
<feature type="transmembrane region" description="Helical" evidence="7">
    <location>
        <begin position="475"/>
        <end position="497"/>
    </location>
</feature>